<dbReference type="InterPro" id="IPR002068">
    <property type="entry name" value="A-crystallin/Hsp20_dom"/>
</dbReference>
<dbReference type="PANTHER" id="PTHR11527">
    <property type="entry name" value="HEAT-SHOCK PROTEIN 20 FAMILY MEMBER"/>
    <property type="match status" value="1"/>
</dbReference>
<evidence type="ECO:0000259" key="5">
    <source>
        <dbReference type="PROSITE" id="PS01031"/>
    </source>
</evidence>
<dbReference type="SUPFAM" id="SSF49764">
    <property type="entry name" value="HSP20-like chaperones"/>
    <property type="match status" value="1"/>
</dbReference>
<reference evidence="6 7" key="1">
    <citation type="journal article" date="2020" name="Microb. Genom.">
        <title>Genetic diversity of clinical and environmental Mucorales isolates obtained from an investigation of mucormycosis cases among solid organ transplant recipients.</title>
        <authorList>
            <person name="Nguyen M.H."/>
            <person name="Kaul D."/>
            <person name="Muto C."/>
            <person name="Cheng S.J."/>
            <person name="Richter R.A."/>
            <person name="Bruno V.M."/>
            <person name="Liu G."/>
            <person name="Beyhan S."/>
            <person name="Sundermann A.J."/>
            <person name="Mounaud S."/>
            <person name="Pasculle A.W."/>
            <person name="Nierman W.C."/>
            <person name="Driscoll E."/>
            <person name="Cumbie R."/>
            <person name="Clancy C.J."/>
            <person name="Dupont C.L."/>
        </authorList>
    </citation>
    <scope>NUCLEOTIDE SEQUENCE [LARGE SCALE GENOMIC DNA]</scope>
    <source>
        <strain evidence="6 7">GL24</strain>
    </source>
</reference>
<evidence type="ECO:0000256" key="3">
    <source>
        <dbReference type="RuleBase" id="RU003616"/>
    </source>
</evidence>
<keyword evidence="1" id="KW-0346">Stress response</keyword>
<dbReference type="InterPro" id="IPR031107">
    <property type="entry name" value="Small_HSP"/>
</dbReference>
<keyword evidence="7" id="KW-1185">Reference proteome</keyword>
<proteinExistence type="inferred from homology"/>
<organism evidence="6 7">
    <name type="scientific">Rhizopus delemar</name>
    <dbReference type="NCBI Taxonomy" id="936053"/>
    <lineage>
        <taxon>Eukaryota</taxon>
        <taxon>Fungi</taxon>
        <taxon>Fungi incertae sedis</taxon>
        <taxon>Mucoromycota</taxon>
        <taxon>Mucoromycotina</taxon>
        <taxon>Mucoromycetes</taxon>
        <taxon>Mucorales</taxon>
        <taxon>Mucorineae</taxon>
        <taxon>Rhizopodaceae</taxon>
        <taxon>Rhizopus</taxon>
    </lineage>
</organism>
<feature type="region of interest" description="Disordered" evidence="4">
    <location>
        <begin position="86"/>
        <end position="116"/>
    </location>
</feature>
<dbReference type="InterPro" id="IPR008978">
    <property type="entry name" value="HSP20-like_chaperone"/>
</dbReference>
<evidence type="ECO:0000313" key="6">
    <source>
        <dbReference type="EMBL" id="KAG1575100.1"/>
    </source>
</evidence>
<evidence type="ECO:0000256" key="1">
    <source>
        <dbReference type="ARBA" id="ARBA00023016"/>
    </source>
</evidence>
<evidence type="ECO:0000256" key="2">
    <source>
        <dbReference type="PROSITE-ProRule" id="PRU00285"/>
    </source>
</evidence>
<comment type="caution">
    <text evidence="6">The sequence shown here is derived from an EMBL/GenBank/DDBJ whole genome shotgun (WGS) entry which is preliminary data.</text>
</comment>
<dbReference type="OMA" id="SHHAKVE"/>
<sequence length="172" mass="19254">MALTNRFFTDAFRDMHRAFSLLEDPNFFDDARRSLGSASNLGSLSRYPATDIHETSEGYELHAELPGYDKNNIHIDITDDRTLLLSGSIQSQRESSSDDDQQQQQQTKAVSKDVKSPTKWLVNERVSGSFQRSFSFPAPVDSSGIKASFENGVLKVLVPKAANQGKRRIQID</sequence>
<dbReference type="Gene3D" id="2.60.40.790">
    <property type="match status" value="1"/>
</dbReference>
<dbReference type="AlphaFoldDB" id="A0A9P6ZCD6"/>
<evidence type="ECO:0000313" key="7">
    <source>
        <dbReference type="Proteomes" id="UP000740926"/>
    </source>
</evidence>
<evidence type="ECO:0000256" key="4">
    <source>
        <dbReference type="SAM" id="MobiDB-lite"/>
    </source>
</evidence>
<dbReference type="PROSITE" id="PS01031">
    <property type="entry name" value="SHSP"/>
    <property type="match status" value="1"/>
</dbReference>
<dbReference type="Pfam" id="PF00011">
    <property type="entry name" value="HSP20"/>
    <property type="match status" value="1"/>
</dbReference>
<comment type="similarity">
    <text evidence="2 3">Belongs to the small heat shock protein (HSP20) family.</text>
</comment>
<name>A0A9P6ZCD6_9FUNG</name>
<gene>
    <name evidence="6" type="ORF">G6F50_001382</name>
</gene>
<dbReference type="Proteomes" id="UP000740926">
    <property type="component" value="Unassembled WGS sequence"/>
</dbReference>
<dbReference type="EMBL" id="JAANIU010000112">
    <property type="protein sequence ID" value="KAG1575100.1"/>
    <property type="molecule type" value="Genomic_DNA"/>
</dbReference>
<protein>
    <recommendedName>
        <fullName evidence="5">SHSP domain-containing protein</fullName>
    </recommendedName>
</protein>
<feature type="domain" description="SHSP" evidence="5">
    <location>
        <begin position="40"/>
        <end position="172"/>
    </location>
</feature>
<dbReference type="CDD" id="cd06464">
    <property type="entry name" value="ACD_sHsps-like"/>
    <property type="match status" value="1"/>
</dbReference>
<accession>A0A9P6ZCD6</accession>